<dbReference type="Proteomes" id="UP000028864">
    <property type="component" value="Unassembled WGS sequence"/>
</dbReference>
<keyword evidence="1 2" id="KW-0812">Transmembrane</keyword>
<feature type="transmembrane region" description="Helical" evidence="1">
    <location>
        <begin position="28"/>
        <end position="46"/>
    </location>
</feature>
<proteinExistence type="predicted"/>
<dbReference type="EMBL" id="LK021343">
    <property type="protein sequence ID" value="CDQ47112.1"/>
    <property type="molecule type" value="Genomic_DNA"/>
</dbReference>
<protein>
    <submittedName>
        <fullName evidence="2">Transmembrane protein</fullName>
    </submittedName>
</protein>
<evidence type="ECO:0000313" key="3">
    <source>
        <dbReference type="Proteomes" id="UP000028864"/>
    </source>
</evidence>
<name>A0AAV2WSQ0_MYCNE</name>
<evidence type="ECO:0000313" key="2">
    <source>
        <dbReference type="EMBL" id="CDQ47112.1"/>
    </source>
</evidence>
<accession>A0AAV2WSQ0</accession>
<reference evidence="2" key="2">
    <citation type="submission" date="2015-09" db="EMBL/GenBank/DDBJ databases">
        <title>Draft genome sequence of Mycobacterium neoaurum DSM 44074.</title>
        <authorList>
            <person name="Croce O."/>
            <person name="Robert C."/>
            <person name="Raoult D."/>
            <person name="Drancourt M."/>
        </authorList>
    </citation>
    <scope>NUCLEOTIDE SEQUENCE</scope>
    <source>
        <strain evidence="2">DSM 44074</strain>
    </source>
</reference>
<reference evidence="2" key="1">
    <citation type="submission" date="2014-05" db="EMBL/GenBank/DDBJ databases">
        <authorList>
            <person name="Urmite Genomes"/>
        </authorList>
    </citation>
    <scope>NUCLEOTIDE SEQUENCE</scope>
    <source>
        <strain evidence="2">DSM 44074</strain>
    </source>
</reference>
<dbReference type="RefSeq" id="WP_030134269.1">
    <property type="nucleotide sequence ID" value="NZ_FMZG01000002.1"/>
</dbReference>
<evidence type="ECO:0000256" key="1">
    <source>
        <dbReference type="SAM" id="Phobius"/>
    </source>
</evidence>
<dbReference type="AlphaFoldDB" id="A0AAV2WSQ0"/>
<gene>
    <name evidence="2" type="ORF">BN1047_05030</name>
</gene>
<sequence length="167" mass="18406">MTEDEPIDKGPTEPRAEQVLFHEPGGTWWWLLAGPIAGLAMALIQVSGGAGWRLGVPAVFCILVSGFLAIQIKAARIHTSVELTPTTLRQGTERIPIADIVQIYPELKRGESEKWQTYRAFGELSGIPRGRTGIGIKLTDKRTGQAWARKHRTLRTALVGLVEEQMP</sequence>
<keyword evidence="1" id="KW-0472">Membrane</keyword>
<keyword evidence="1" id="KW-1133">Transmembrane helix</keyword>
<organism evidence="2 3">
    <name type="scientific">Mycolicibacterium neoaurum</name>
    <name type="common">Mycobacterium neoaurum</name>
    <dbReference type="NCBI Taxonomy" id="1795"/>
    <lineage>
        <taxon>Bacteria</taxon>
        <taxon>Bacillati</taxon>
        <taxon>Actinomycetota</taxon>
        <taxon>Actinomycetes</taxon>
        <taxon>Mycobacteriales</taxon>
        <taxon>Mycobacteriaceae</taxon>
        <taxon>Mycolicibacterium</taxon>
    </lineage>
</organism>
<feature type="transmembrane region" description="Helical" evidence="1">
    <location>
        <begin position="52"/>
        <end position="70"/>
    </location>
</feature>